<dbReference type="OrthoDB" id="2157530at2759"/>
<organism evidence="1 2">
    <name type="scientific">Clohesyomyces aquaticus</name>
    <dbReference type="NCBI Taxonomy" id="1231657"/>
    <lineage>
        <taxon>Eukaryota</taxon>
        <taxon>Fungi</taxon>
        <taxon>Dikarya</taxon>
        <taxon>Ascomycota</taxon>
        <taxon>Pezizomycotina</taxon>
        <taxon>Dothideomycetes</taxon>
        <taxon>Pleosporomycetidae</taxon>
        <taxon>Pleosporales</taxon>
        <taxon>Lindgomycetaceae</taxon>
        <taxon>Clohesyomyces</taxon>
    </lineage>
</organism>
<comment type="caution">
    <text evidence="1">The sequence shown here is derived from an EMBL/GenBank/DDBJ whole genome shotgun (WGS) entry which is preliminary data.</text>
</comment>
<accession>A0A1Y2A524</accession>
<keyword evidence="2" id="KW-1185">Reference proteome</keyword>
<dbReference type="Proteomes" id="UP000193144">
    <property type="component" value="Unassembled WGS sequence"/>
</dbReference>
<protein>
    <recommendedName>
        <fullName evidence="3">Heterokaryon incompatibility domain-containing protein</fullName>
    </recommendedName>
</protein>
<proteinExistence type="predicted"/>
<name>A0A1Y2A524_9PLEO</name>
<evidence type="ECO:0008006" key="3">
    <source>
        <dbReference type="Google" id="ProtNLM"/>
    </source>
</evidence>
<evidence type="ECO:0000313" key="2">
    <source>
        <dbReference type="Proteomes" id="UP000193144"/>
    </source>
</evidence>
<sequence>MKNRYPAMPSWYIDWTVVEHEDYGCIDTWQSIIPMFQYPKLMAAGTSYVNDRFLVVDGVLLDEIADVGQKMDVYDRRAINSAIENWKALVLSKSLSSDFYHGSSTWNDAWLRMLCADCCWGSSSGTNTPRRMNVRDISFFSFRLSGTEFELECANPIVTRFDSTNHFELDDGSIVASDAHYSSILRMVVEILHRKSLFMTTRGYMGIGNSQIGVRHKVLVLYGAPTPIIPRRKLEGDGNVDAGDVFSVVGSSYIHGIMDSLDQDTAERLRKRSEKIAIVQVEQAALDWSAKSTSNIDSCLGDALAPTRLPLSGDNPRHSLRFPRKLQGSFEGHSWKDWARPRSCRIKVKREFRTIRLHASFTKNTLRGPNGMEVIRGIRTFLRSNQSIGAYWMAQWNMQLTCARPSDHHLENETEGFYPYRRYMVDLSRF</sequence>
<dbReference type="Pfam" id="PF26639">
    <property type="entry name" value="Het-6_barrel"/>
    <property type="match status" value="1"/>
</dbReference>
<reference evidence="1 2" key="1">
    <citation type="submission" date="2016-07" db="EMBL/GenBank/DDBJ databases">
        <title>Pervasive Adenine N6-methylation of Active Genes in Fungi.</title>
        <authorList>
            <consortium name="DOE Joint Genome Institute"/>
            <person name="Mondo S.J."/>
            <person name="Dannebaum R.O."/>
            <person name="Kuo R.C."/>
            <person name="Labutti K."/>
            <person name="Haridas S."/>
            <person name="Kuo A."/>
            <person name="Salamov A."/>
            <person name="Ahrendt S.R."/>
            <person name="Lipzen A."/>
            <person name="Sullivan W."/>
            <person name="Andreopoulos W.B."/>
            <person name="Clum A."/>
            <person name="Lindquist E."/>
            <person name="Daum C."/>
            <person name="Ramamoorthy G.K."/>
            <person name="Gryganskyi A."/>
            <person name="Culley D."/>
            <person name="Magnuson J.K."/>
            <person name="James T.Y."/>
            <person name="O'Malley M.A."/>
            <person name="Stajich J.E."/>
            <person name="Spatafora J.W."/>
            <person name="Visel A."/>
            <person name="Grigoriev I.V."/>
        </authorList>
    </citation>
    <scope>NUCLEOTIDE SEQUENCE [LARGE SCALE GENOMIC DNA]</scope>
    <source>
        <strain evidence="1 2">CBS 115471</strain>
    </source>
</reference>
<gene>
    <name evidence="1" type="ORF">BCR34DRAFT_22346</name>
</gene>
<dbReference type="AlphaFoldDB" id="A0A1Y2A524"/>
<evidence type="ECO:0000313" key="1">
    <source>
        <dbReference type="EMBL" id="ORY17603.1"/>
    </source>
</evidence>
<dbReference type="EMBL" id="MCFA01000011">
    <property type="protein sequence ID" value="ORY17603.1"/>
    <property type="molecule type" value="Genomic_DNA"/>
</dbReference>